<name>A0A8B6X152_9BURK</name>
<reference evidence="3" key="1">
    <citation type="journal article" date="2003" name="FEMS Microbiol. Rev.">
        <title>The MerR family of transcriptional regulators.</title>
        <authorList>
            <person name="Brown N.L."/>
            <person name="Stoyanov J.V."/>
            <person name="Kidd S.P."/>
            <person name="Hobman J.L."/>
        </authorList>
    </citation>
    <scope>NUCLEOTIDE SEQUENCE</scope>
</reference>
<dbReference type="RefSeq" id="WP_028309960.1">
    <property type="nucleotide sequence ID" value="NZ_AXWS01000003.1"/>
</dbReference>
<dbReference type="InterPro" id="IPR000551">
    <property type="entry name" value="MerR-type_HTH_dom"/>
</dbReference>
<dbReference type="InterPro" id="IPR009061">
    <property type="entry name" value="DNA-bd_dom_put_sf"/>
</dbReference>
<dbReference type="InterPro" id="IPR003759">
    <property type="entry name" value="Cbl-bd_cap"/>
</dbReference>
<dbReference type="GO" id="GO:0046872">
    <property type="term" value="F:metal ion binding"/>
    <property type="evidence" value="ECO:0007669"/>
    <property type="project" value="InterPro"/>
</dbReference>
<dbReference type="Gene3D" id="1.10.1660.10">
    <property type="match status" value="1"/>
</dbReference>
<dbReference type="SUPFAM" id="SSF46955">
    <property type="entry name" value="Putative DNA-binding domain"/>
    <property type="match status" value="1"/>
</dbReference>
<dbReference type="Proteomes" id="UP000675920">
    <property type="component" value="Unplaced"/>
</dbReference>
<dbReference type="Gene3D" id="3.40.50.280">
    <property type="entry name" value="Cobalamin-binding domain"/>
    <property type="match status" value="1"/>
</dbReference>
<dbReference type="GO" id="GO:0006355">
    <property type="term" value="P:regulation of DNA-templated transcription"/>
    <property type="evidence" value="ECO:0007669"/>
    <property type="project" value="InterPro"/>
</dbReference>
<protein>
    <submittedName>
        <fullName evidence="3">MerR family transcriptional regulator</fullName>
    </submittedName>
</protein>
<dbReference type="CDD" id="cd01104">
    <property type="entry name" value="HTH_MlrA-CarA"/>
    <property type="match status" value="1"/>
</dbReference>
<sequence length="312" mass="33980">MEDNNIEQTWPGIGIAAVERDTGLSKDLLRVWERRYGFPRPGRDGFGERTYPADQIEKLRLLRRLMGAGHRPGKIIQLEVAELRRLAGESGTGGGTPAPATRGGEALDPLLDLVKRHDAEALRTALQQGLIRLGLTRFVTELVAPLVARVGEAWARGWFEVFEEHLFTEVVQSVMRTTIGSVPATRGEPNVLLTTLPQEAHGLGLLMAESMLVLHGCTCLSLGVQTPVWDIVRAAEARKADVVALSFSAFVSPATVAEGLAELRQRLPASVEIWAGGSNAALQKRAHRDVVVMTALDDIETAVADWRLRHGA</sequence>
<dbReference type="AlphaFoldDB" id="A0A8B6X152"/>
<dbReference type="CDD" id="cd02065">
    <property type="entry name" value="B12-binding_like"/>
    <property type="match status" value="1"/>
</dbReference>
<feature type="domain" description="B12-binding" evidence="1">
    <location>
        <begin position="188"/>
        <end position="312"/>
    </location>
</feature>
<reference evidence="3" key="5">
    <citation type="submission" date="2025-08" db="UniProtKB">
        <authorList>
            <consortium name="RefSeq"/>
        </authorList>
    </citation>
    <scope>IDENTIFICATION</scope>
</reference>
<proteinExistence type="predicted"/>
<organism evidence="2 3">
    <name type="scientific">Derxia gummosa DSM 723</name>
    <dbReference type="NCBI Taxonomy" id="1121388"/>
    <lineage>
        <taxon>Bacteria</taxon>
        <taxon>Pseudomonadati</taxon>
        <taxon>Pseudomonadota</taxon>
        <taxon>Betaproteobacteria</taxon>
        <taxon>Burkholderiales</taxon>
        <taxon>Alcaligenaceae</taxon>
        <taxon>Derxia</taxon>
    </lineage>
</organism>
<dbReference type="InterPro" id="IPR006158">
    <property type="entry name" value="Cobalamin-bd"/>
</dbReference>
<dbReference type="Pfam" id="PF02607">
    <property type="entry name" value="B12-binding_2"/>
    <property type="match status" value="1"/>
</dbReference>
<dbReference type="GO" id="GO:0003677">
    <property type="term" value="F:DNA binding"/>
    <property type="evidence" value="ECO:0007669"/>
    <property type="project" value="InterPro"/>
</dbReference>
<evidence type="ECO:0000313" key="3">
    <source>
        <dbReference type="RefSeq" id="WP_028309960.1"/>
    </source>
</evidence>
<dbReference type="OrthoDB" id="9800334at2"/>
<dbReference type="SUPFAM" id="SSF52242">
    <property type="entry name" value="Cobalamin (vitamin B12)-binding domain"/>
    <property type="match status" value="1"/>
</dbReference>
<accession>A0A8B6X152</accession>
<dbReference type="GO" id="GO:0031419">
    <property type="term" value="F:cobalamin binding"/>
    <property type="evidence" value="ECO:0007669"/>
    <property type="project" value="InterPro"/>
</dbReference>
<dbReference type="Pfam" id="PF13411">
    <property type="entry name" value="MerR_1"/>
    <property type="match status" value="1"/>
</dbReference>
<evidence type="ECO:0000313" key="2">
    <source>
        <dbReference type="Proteomes" id="UP000675920"/>
    </source>
</evidence>
<dbReference type="Pfam" id="PF02310">
    <property type="entry name" value="B12-binding"/>
    <property type="match status" value="1"/>
</dbReference>
<reference evidence="3" key="4">
    <citation type="journal article" date="2022" name="Acta Biochim. Biophys. Sin.">
        <title>Bacterial MerR family transcription regulators: activationby distortion.</title>
        <authorList>
            <person name="Fang C."/>
            <person name="Zhang Y."/>
        </authorList>
    </citation>
    <scope>NUCLEOTIDE SEQUENCE</scope>
</reference>
<dbReference type="InterPro" id="IPR036724">
    <property type="entry name" value="Cobalamin-bd_sf"/>
</dbReference>
<dbReference type="Gene3D" id="1.10.1240.10">
    <property type="entry name" value="Methionine synthase domain"/>
    <property type="match status" value="1"/>
</dbReference>
<dbReference type="PROSITE" id="PS51332">
    <property type="entry name" value="B12_BINDING"/>
    <property type="match status" value="1"/>
</dbReference>
<reference evidence="3" key="2">
    <citation type="journal article" date="2005" name="FEMS Microbiol. Rev.">
        <title>The many faces of the helix-turn-helix domain: transcription regulation and beyond.</title>
        <authorList>
            <person name="Aravind L."/>
            <person name="Anantharaman V."/>
            <person name="Balaji S."/>
            <person name="Babu M.M."/>
            <person name="Iyer L.M."/>
        </authorList>
    </citation>
    <scope>NUCLEOTIDE SEQUENCE</scope>
</reference>
<reference evidence="3" key="3">
    <citation type="journal article" date="2007" name="Mol. Microbiol.">
        <title>MerR family transcription activators: similar designs, different specificities.</title>
        <authorList>
            <person name="Hobman J.L."/>
        </authorList>
    </citation>
    <scope>NUCLEOTIDE SEQUENCE</scope>
</reference>
<keyword evidence="2" id="KW-1185">Reference proteome</keyword>
<evidence type="ECO:0000259" key="1">
    <source>
        <dbReference type="PROSITE" id="PS51332"/>
    </source>
</evidence>
<dbReference type="InterPro" id="IPR036594">
    <property type="entry name" value="Meth_synthase_dom"/>
</dbReference>